<sequence>FRHRSIFFSCQVLDVLETVGCHQDGKVGFFALIKYKELIRVKMAFVLNFNLKHGNEMVVIFRSEERKHIFAWPIYLECDQRYDGMGKSTKHNFTNLFLDTAVNKPIFISDSSSL</sequence>
<accession>A0A5J9W5D3</accession>
<keyword evidence="2" id="KW-1185">Reference proteome</keyword>
<proteinExistence type="predicted"/>
<organism evidence="1 2">
    <name type="scientific">Eragrostis curvula</name>
    <name type="common">weeping love grass</name>
    <dbReference type="NCBI Taxonomy" id="38414"/>
    <lineage>
        <taxon>Eukaryota</taxon>
        <taxon>Viridiplantae</taxon>
        <taxon>Streptophyta</taxon>
        <taxon>Embryophyta</taxon>
        <taxon>Tracheophyta</taxon>
        <taxon>Spermatophyta</taxon>
        <taxon>Magnoliopsida</taxon>
        <taxon>Liliopsida</taxon>
        <taxon>Poales</taxon>
        <taxon>Poaceae</taxon>
        <taxon>PACMAD clade</taxon>
        <taxon>Chloridoideae</taxon>
        <taxon>Eragrostideae</taxon>
        <taxon>Eragrostidinae</taxon>
        <taxon>Eragrostis</taxon>
    </lineage>
</organism>
<dbReference type="AlphaFoldDB" id="A0A5J9W5D3"/>
<comment type="caution">
    <text evidence="1">The sequence shown here is derived from an EMBL/GenBank/DDBJ whole genome shotgun (WGS) entry which is preliminary data.</text>
</comment>
<feature type="non-terminal residue" evidence="1">
    <location>
        <position position="1"/>
    </location>
</feature>
<dbReference type="EMBL" id="RWGY01000005">
    <property type="protein sequence ID" value="TVU43151.1"/>
    <property type="molecule type" value="Genomic_DNA"/>
</dbReference>
<evidence type="ECO:0000313" key="1">
    <source>
        <dbReference type="EMBL" id="TVU43151.1"/>
    </source>
</evidence>
<evidence type="ECO:0000313" key="2">
    <source>
        <dbReference type="Proteomes" id="UP000324897"/>
    </source>
</evidence>
<protein>
    <submittedName>
        <fullName evidence="1">Uncharacterized protein</fullName>
    </submittedName>
</protein>
<dbReference type="Proteomes" id="UP000324897">
    <property type="component" value="Unassembled WGS sequence"/>
</dbReference>
<dbReference type="Gramene" id="TVU43151">
    <property type="protein sequence ID" value="TVU43151"/>
    <property type="gene ID" value="EJB05_09594"/>
</dbReference>
<gene>
    <name evidence="1" type="ORF">EJB05_09594</name>
</gene>
<name>A0A5J9W5D3_9POAL</name>
<reference evidence="1 2" key="1">
    <citation type="journal article" date="2019" name="Sci. Rep.">
        <title>A high-quality genome of Eragrostis curvula grass provides insights into Poaceae evolution and supports new strategies to enhance forage quality.</title>
        <authorList>
            <person name="Carballo J."/>
            <person name="Santos B.A.C.M."/>
            <person name="Zappacosta D."/>
            <person name="Garbus I."/>
            <person name="Selva J.P."/>
            <person name="Gallo C.A."/>
            <person name="Diaz A."/>
            <person name="Albertini E."/>
            <person name="Caccamo M."/>
            <person name="Echenique V."/>
        </authorList>
    </citation>
    <scope>NUCLEOTIDE SEQUENCE [LARGE SCALE GENOMIC DNA]</scope>
    <source>
        <strain evidence="2">cv. Victoria</strain>
        <tissue evidence="1">Leaf</tissue>
    </source>
</reference>